<dbReference type="Proteomes" id="UP000230002">
    <property type="component" value="Unassembled WGS sequence"/>
</dbReference>
<accession>A0A2G8SN79</accession>
<sequence>MPDPGGEATASLPTASIGNVINAQRQLTPWPRSSVRNLAAAENQPKRISDDEWTHDVLSCFHVVPGLTAP</sequence>
<keyword evidence="2" id="KW-1185">Reference proteome</keyword>
<evidence type="ECO:0000313" key="2">
    <source>
        <dbReference type="Proteomes" id="UP000230002"/>
    </source>
</evidence>
<dbReference type="AlphaFoldDB" id="A0A2G8SN79"/>
<evidence type="ECO:0000313" key="1">
    <source>
        <dbReference type="EMBL" id="PIL35199.1"/>
    </source>
</evidence>
<reference evidence="1 2" key="1">
    <citation type="journal article" date="2015" name="Sci. Rep.">
        <title>Chromosome-level genome map provides insights into diverse defense mechanisms in the medicinal fungus Ganoderma sinense.</title>
        <authorList>
            <person name="Zhu Y."/>
            <person name="Xu J."/>
            <person name="Sun C."/>
            <person name="Zhou S."/>
            <person name="Xu H."/>
            <person name="Nelson D.R."/>
            <person name="Qian J."/>
            <person name="Song J."/>
            <person name="Luo H."/>
            <person name="Xiang L."/>
            <person name="Li Y."/>
            <person name="Xu Z."/>
            <person name="Ji A."/>
            <person name="Wang L."/>
            <person name="Lu S."/>
            <person name="Hayward A."/>
            <person name="Sun W."/>
            <person name="Li X."/>
            <person name="Schwartz D.C."/>
            <person name="Wang Y."/>
            <person name="Chen S."/>
        </authorList>
    </citation>
    <scope>NUCLEOTIDE SEQUENCE [LARGE SCALE GENOMIC DNA]</scope>
    <source>
        <strain evidence="1 2">ZZ0214-1</strain>
    </source>
</reference>
<name>A0A2G8SN79_9APHY</name>
<comment type="caution">
    <text evidence="1">The sequence shown here is derived from an EMBL/GenBank/DDBJ whole genome shotgun (WGS) entry which is preliminary data.</text>
</comment>
<dbReference type="EMBL" id="AYKW01000004">
    <property type="protein sequence ID" value="PIL35199.1"/>
    <property type="molecule type" value="Genomic_DNA"/>
</dbReference>
<proteinExistence type="predicted"/>
<organism evidence="1 2">
    <name type="scientific">Ganoderma sinense ZZ0214-1</name>
    <dbReference type="NCBI Taxonomy" id="1077348"/>
    <lineage>
        <taxon>Eukaryota</taxon>
        <taxon>Fungi</taxon>
        <taxon>Dikarya</taxon>
        <taxon>Basidiomycota</taxon>
        <taxon>Agaricomycotina</taxon>
        <taxon>Agaricomycetes</taxon>
        <taxon>Polyporales</taxon>
        <taxon>Polyporaceae</taxon>
        <taxon>Ganoderma</taxon>
    </lineage>
</organism>
<protein>
    <submittedName>
        <fullName evidence="1">Uncharacterized protein</fullName>
    </submittedName>
</protein>
<gene>
    <name evidence="1" type="ORF">GSI_02989</name>
</gene>